<reference evidence="5" key="1">
    <citation type="journal article" date="2014" name="Nucleic Acids Res.">
        <title>The evolutionary dynamics of variant antigen genes in Babesia reveal a history of genomic innovation underlying host-parasite interaction.</title>
        <authorList>
            <person name="Jackson A.P."/>
            <person name="Otto T.D."/>
            <person name="Darby A."/>
            <person name="Ramaprasad A."/>
            <person name="Xia D."/>
            <person name="Echaide I.E."/>
            <person name="Farber M."/>
            <person name="Gahlot S."/>
            <person name="Gamble J."/>
            <person name="Gupta D."/>
            <person name="Gupta Y."/>
            <person name="Jackson L."/>
            <person name="Malandrin L."/>
            <person name="Malas T.B."/>
            <person name="Moussa E."/>
            <person name="Nair M."/>
            <person name="Reid A.J."/>
            <person name="Sanders M."/>
            <person name="Sharma J."/>
            <person name="Tracey A."/>
            <person name="Quail M.A."/>
            <person name="Weir W."/>
            <person name="Wastling J.M."/>
            <person name="Hall N."/>
            <person name="Willadsen P."/>
            <person name="Lingelbach K."/>
            <person name="Shiels B."/>
            <person name="Tait A."/>
            <person name="Berriman M."/>
            <person name="Allred D.R."/>
            <person name="Pain A."/>
        </authorList>
    </citation>
    <scope>NUCLEOTIDE SEQUENCE [LARGE SCALE GENOMIC DNA]</scope>
    <source>
        <strain evidence="5">Bond</strain>
    </source>
</reference>
<dbReference type="InterPro" id="IPR013783">
    <property type="entry name" value="Ig-like_fold"/>
</dbReference>
<evidence type="ECO:0000256" key="1">
    <source>
        <dbReference type="PROSITE-ProRule" id="PRU00087"/>
    </source>
</evidence>
<dbReference type="PROSITE" id="PS50194">
    <property type="entry name" value="FILAMIN_REPEAT"/>
    <property type="match status" value="1"/>
</dbReference>
<dbReference type="InterPro" id="IPR001298">
    <property type="entry name" value="Filamin/ABP280_rpt"/>
</dbReference>
<keyword evidence="2" id="KW-0175">Coiled coil</keyword>
<feature type="coiled-coil region" evidence="2">
    <location>
        <begin position="768"/>
        <end position="795"/>
    </location>
</feature>
<dbReference type="InterPro" id="IPR014756">
    <property type="entry name" value="Ig_E-set"/>
</dbReference>
<evidence type="ECO:0000256" key="2">
    <source>
        <dbReference type="SAM" id="Coils"/>
    </source>
</evidence>
<gene>
    <name evidence="4" type="ORF">BBBOND_0108520</name>
</gene>
<dbReference type="Pfam" id="PF00630">
    <property type="entry name" value="Filamin"/>
    <property type="match status" value="1"/>
</dbReference>
<evidence type="ECO:0000313" key="5">
    <source>
        <dbReference type="Proteomes" id="UP000033188"/>
    </source>
</evidence>
<feature type="region of interest" description="Disordered" evidence="3">
    <location>
        <begin position="211"/>
        <end position="230"/>
    </location>
</feature>
<evidence type="ECO:0000313" key="4">
    <source>
        <dbReference type="EMBL" id="CDR94554.1"/>
    </source>
</evidence>
<dbReference type="SMART" id="SM00557">
    <property type="entry name" value="IG_FLMN"/>
    <property type="match status" value="1"/>
</dbReference>
<dbReference type="OrthoDB" id="5334309at2759"/>
<dbReference type="GeneID" id="24563095"/>
<organism evidence="4 5">
    <name type="scientific">Babesia bigemina</name>
    <dbReference type="NCBI Taxonomy" id="5866"/>
    <lineage>
        <taxon>Eukaryota</taxon>
        <taxon>Sar</taxon>
        <taxon>Alveolata</taxon>
        <taxon>Apicomplexa</taxon>
        <taxon>Aconoidasida</taxon>
        <taxon>Piroplasmida</taxon>
        <taxon>Babesiidae</taxon>
        <taxon>Babesia</taxon>
    </lineage>
</organism>
<dbReference type="EMBL" id="LK391707">
    <property type="protein sequence ID" value="CDR94554.1"/>
    <property type="molecule type" value="Genomic_DNA"/>
</dbReference>
<accession>A0A061D6I9</accession>
<sequence>MTGCSVRQADGSAAAHGRHVPGVDHVIAQPSTTYVDGDGVYGGECGKWLKFVVRKTESITRGVLRLNLEYADDAFLRASVFLTSNHDERDLLSNVPACRNNTLVNNSVADALEHIFSWDVCVVDRCTFNVRYRVTRKGTYSLHVKLDGNPLPGSPFRIYISEGAPSTAACRVYGRNVGTCCAIPYVPEIMNAIFPNASPCAATSRDDARTKRNAARSASDDAPTKGSSCKSDFSPIDNFNRNTCGYFSNRSAVSIGGWLADNSTPDDIVIPNHSAPDAFRPGGTSCADNSNRSENAISYAKQSVADPDFRDVERGLPAAGNAVGRGVGCTRRSISSDGSLSVNLSGDSAATAHSHIKESPRTPSFNPYQATNRNCTADAGGRGNVYSARSFGPPRASMNSSEADMLPMEFTLGADTSAVPEGRTTLANEPGAVGSCTRSSAMTSALWDGLDDRRSSDATRKRRQHALQQLERRGLLNEIEIRLADAHGNAVTHALPYVQAWGENYARVVSVDNRPNGVVIVKYVVVVPRDGLESLKTAQSHESDSVMPHALRVGGVPCKIHVEINGKPVFGSPFHPQVGNVNEVEHYFETTVGTTECLMQTFTELVRNNDFDGCAELYSMVETDEVKDKLTGILLTRLSELEKTNIAATSNIRLVESLKLQSLGRLLELVQSQYKKMLTYKTSSIVDCIRELKSFENIAADQKGNKAASDQKGEAAKRFNNLGDVILNYRLIGDELRKLHRYELADKFDQINNQMCDEIDLGMWTSIIGHKESQVQKLRAEVESAADRLTRFKDDVEERYKSFTRKDLADFRGTPGFAFDHGTQTEAPELLTTRLSSLVRGRCVPTTAHNEVDKIVEAYWRKCNNYDIQTTVAKVLKSSVRLKNSISELFMYYSTAHPRESGGTMLGVSRASMELFVLQLRLNNYLTANVQKLDWLFERFSLELPSGQADGSTPPQRAIPEHMWCAYLREIGYLNLLYTIAESGDREILRDHQHPSRLVAFHHLCKEHLIPLYEMLFTTKPEFQKCLKFTDSKVDNGSQRVNKSAKKAATPSEQYFRSRQDILGYFNVHALEHVLNVLDIDVLQRVFKHYSRISMFGRQQVARDWFDEKTATISTATFVVFARDFQIIPGHMDGESVHTIARGVALRGTGGANKLVLRDFVSAVSRTLARVVLASCLAKHDAYERIRDSLTETMETAPRCVQSKESVKRDIMVLLQLLGICNLQFVRYTIDAIYGSEAVEQMDE</sequence>
<dbReference type="AlphaFoldDB" id="A0A061D6I9"/>
<name>A0A061D6I9_BABBI</name>
<proteinExistence type="predicted"/>
<dbReference type="VEuPathDB" id="PiroplasmaDB:BBBOND_0108520"/>
<dbReference type="InterPro" id="IPR017868">
    <property type="entry name" value="Filamin/ABP280_repeat-like"/>
</dbReference>
<protein>
    <submittedName>
        <fullName evidence="4">Uncharacterized protein</fullName>
    </submittedName>
</protein>
<dbReference type="Proteomes" id="UP000033188">
    <property type="component" value="Chromosome 1"/>
</dbReference>
<dbReference type="SUPFAM" id="SSF81296">
    <property type="entry name" value="E set domains"/>
    <property type="match status" value="1"/>
</dbReference>
<dbReference type="Gene3D" id="2.60.40.10">
    <property type="entry name" value="Immunoglobulins"/>
    <property type="match status" value="1"/>
</dbReference>
<keyword evidence="5" id="KW-1185">Reference proteome</keyword>
<dbReference type="OMA" id="LPENMWC"/>
<feature type="repeat" description="Filamin" evidence="1">
    <location>
        <begin position="127"/>
        <end position="160"/>
    </location>
</feature>
<evidence type="ECO:0000256" key="3">
    <source>
        <dbReference type="SAM" id="MobiDB-lite"/>
    </source>
</evidence>
<dbReference type="RefSeq" id="XP_012766740.1">
    <property type="nucleotide sequence ID" value="XM_012911286.1"/>
</dbReference>
<dbReference type="KEGG" id="bbig:BBBOND_0108520"/>